<dbReference type="InterPro" id="IPR003591">
    <property type="entry name" value="Leu-rich_rpt_typical-subtyp"/>
</dbReference>
<keyword evidence="2" id="KW-0677">Repeat</keyword>
<dbReference type="PROSITE" id="PS51450">
    <property type="entry name" value="LRR"/>
    <property type="match status" value="3"/>
</dbReference>
<evidence type="ECO:0000256" key="1">
    <source>
        <dbReference type="ARBA" id="ARBA00022614"/>
    </source>
</evidence>
<dbReference type="InterPro" id="IPR005502">
    <property type="entry name" value="Ribosyl_crysJ1"/>
</dbReference>
<evidence type="ECO:0000313" key="3">
    <source>
        <dbReference type="EMBL" id="KAK7069739.1"/>
    </source>
</evidence>
<dbReference type="InterPro" id="IPR050216">
    <property type="entry name" value="LRR_domain-containing"/>
</dbReference>
<dbReference type="SUPFAM" id="SSF52075">
    <property type="entry name" value="Outer arm dynein light chain 1"/>
    <property type="match status" value="1"/>
</dbReference>
<proteinExistence type="predicted"/>
<dbReference type="Proteomes" id="UP001381693">
    <property type="component" value="Unassembled WGS sequence"/>
</dbReference>
<keyword evidence="4" id="KW-1185">Reference proteome</keyword>
<evidence type="ECO:0000256" key="2">
    <source>
        <dbReference type="ARBA" id="ARBA00022737"/>
    </source>
</evidence>
<sequence length="318" mass="35817">IPEELSIHVPHLRILDVSHNQITSLPQTFHLLLHLRELNISYNKLRTVPETVTRLSKLQVLNIAHNNITELSYSFSKLKNLTKLNVSYNNIRALPDALIECPHLRVLVAHGNDLIHPPQAICDTSSAAALLYIRERHQSTSDLRSKVRYSVFERVRGQQVLASVSNPDSASVEYRQAQGTSRTNKRKCPLMPPADATALNADQLKDTLLGLVYGAAVADAMALSTEGLSRQECLFFYNPDKFSLGNRVCDHLRSHYPPHDWSCNTDIMMLTLESLMRWGGVVDELELATQLDQWLVHGYVDLDPSPGHLLSPYMKKVI</sequence>
<dbReference type="Pfam" id="PF03747">
    <property type="entry name" value="ADP_ribosyl_GH"/>
    <property type="match status" value="1"/>
</dbReference>
<dbReference type="Pfam" id="PF13855">
    <property type="entry name" value="LRR_8"/>
    <property type="match status" value="1"/>
</dbReference>
<dbReference type="SUPFAM" id="SSF101478">
    <property type="entry name" value="ADP-ribosylglycohydrolase"/>
    <property type="match status" value="1"/>
</dbReference>
<dbReference type="GO" id="GO:0005737">
    <property type="term" value="C:cytoplasm"/>
    <property type="evidence" value="ECO:0007669"/>
    <property type="project" value="TreeGrafter"/>
</dbReference>
<evidence type="ECO:0000313" key="4">
    <source>
        <dbReference type="Proteomes" id="UP001381693"/>
    </source>
</evidence>
<gene>
    <name evidence="3" type="ORF">SK128_028229</name>
</gene>
<dbReference type="Pfam" id="PF13516">
    <property type="entry name" value="LRR_6"/>
    <property type="match status" value="1"/>
</dbReference>
<dbReference type="AlphaFoldDB" id="A0AAN8X0B8"/>
<feature type="non-terminal residue" evidence="3">
    <location>
        <position position="1"/>
    </location>
</feature>
<dbReference type="PANTHER" id="PTHR48051">
    <property type="match status" value="1"/>
</dbReference>
<name>A0AAN8X0B8_HALRR</name>
<dbReference type="InterPro" id="IPR032675">
    <property type="entry name" value="LRR_dom_sf"/>
</dbReference>
<dbReference type="Gene3D" id="3.80.10.10">
    <property type="entry name" value="Ribonuclease Inhibitor"/>
    <property type="match status" value="1"/>
</dbReference>
<accession>A0AAN8X0B8</accession>
<dbReference type="PRINTS" id="PR00019">
    <property type="entry name" value="LEURICHRPT"/>
</dbReference>
<dbReference type="InterPro" id="IPR001611">
    <property type="entry name" value="Leu-rich_rpt"/>
</dbReference>
<dbReference type="SMART" id="SM00364">
    <property type="entry name" value="LRR_BAC"/>
    <property type="match status" value="4"/>
</dbReference>
<protein>
    <submittedName>
        <fullName evidence="3">Uncharacterized protein</fullName>
    </submittedName>
</protein>
<dbReference type="EMBL" id="JAXCGZ010015895">
    <property type="protein sequence ID" value="KAK7069739.1"/>
    <property type="molecule type" value="Genomic_DNA"/>
</dbReference>
<comment type="caution">
    <text evidence="3">The sequence shown here is derived from an EMBL/GenBank/DDBJ whole genome shotgun (WGS) entry which is preliminary data.</text>
</comment>
<dbReference type="InterPro" id="IPR036705">
    <property type="entry name" value="Ribosyl_crysJ1_sf"/>
</dbReference>
<dbReference type="SMART" id="SM00369">
    <property type="entry name" value="LRR_TYP"/>
    <property type="match status" value="4"/>
</dbReference>
<dbReference type="Gene3D" id="1.10.4080.10">
    <property type="entry name" value="ADP-ribosylation/Crystallin J1"/>
    <property type="match status" value="1"/>
</dbReference>
<keyword evidence="1" id="KW-0433">Leucine-rich repeat</keyword>
<organism evidence="3 4">
    <name type="scientific">Halocaridina rubra</name>
    <name type="common">Hawaiian red shrimp</name>
    <dbReference type="NCBI Taxonomy" id="373956"/>
    <lineage>
        <taxon>Eukaryota</taxon>
        <taxon>Metazoa</taxon>
        <taxon>Ecdysozoa</taxon>
        <taxon>Arthropoda</taxon>
        <taxon>Crustacea</taxon>
        <taxon>Multicrustacea</taxon>
        <taxon>Malacostraca</taxon>
        <taxon>Eumalacostraca</taxon>
        <taxon>Eucarida</taxon>
        <taxon>Decapoda</taxon>
        <taxon>Pleocyemata</taxon>
        <taxon>Caridea</taxon>
        <taxon>Atyoidea</taxon>
        <taxon>Atyidae</taxon>
        <taxon>Halocaridina</taxon>
    </lineage>
</organism>
<reference evidence="3 4" key="1">
    <citation type="submission" date="2023-11" db="EMBL/GenBank/DDBJ databases">
        <title>Halocaridina rubra genome assembly.</title>
        <authorList>
            <person name="Smith C."/>
        </authorList>
    </citation>
    <scope>NUCLEOTIDE SEQUENCE [LARGE SCALE GENOMIC DNA]</scope>
    <source>
        <strain evidence="3">EP-1</strain>
        <tissue evidence="3">Whole</tissue>
    </source>
</reference>
<dbReference type="PANTHER" id="PTHR48051:SF1">
    <property type="entry name" value="RAS SUPPRESSOR PROTEIN 1"/>
    <property type="match status" value="1"/>
</dbReference>